<dbReference type="EMBL" id="JAHWGI010001421">
    <property type="protein sequence ID" value="KAK3931306.1"/>
    <property type="molecule type" value="Genomic_DNA"/>
</dbReference>
<proteinExistence type="predicted"/>
<feature type="region of interest" description="Disordered" evidence="1">
    <location>
        <begin position="1"/>
        <end position="22"/>
    </location>
</feature>
<evidence type="ECO:0000256" key="1">
    <source>
        <dbReference type="SAM" id="MobiDB-lite"/>
    </source>
</evidence>
<reference evidence="2" key="2">
    <citation type="journal article" date="2023" name="BMC Genomics">
        <title>Pest status, molecular evolution, and epigenetic factors derived from the genome assembly of Frankliniella fusca, a thysanopteran phytovirus vector.</title>
        <authorList>
            <person name="Catto M.A."/>
            <person name="Labadie P.E."/>
            <person name="Jacobson A.L."/>
            <person name="Kennedy G.G."/>
            <person name="Srinivasan R."/>
            <person name="Hunt B.G."/>
        </authorList>
    </citation>
    <scope>NUCLEOTIDE SEQUENCE</scope>
    <source>
        <strain evidence="2">PL_HMW_Pooled</strain>
    </source>
</reference>
<feature type="region of interest" description="Disordered" evidence="1">
    <location>
        <begin position="135"/>
        <end position="167"/>
    </location>
</feature>
<organism evidence="2 3">
    <name type="scientific">Frankliniella fusca</name>
    <dbReference type="NCBI Taxonomy" id="407009"/>
    <lineage>
        <taxon>Eukaryota</taxon>
        <taxon>Metazoa</taxon>
        <taxon>Ecdysozoa</taxon>
        <taxon>Arthropoda</taxon>
        <taxon>Hexapoda</taxon>
        <taxon>Insecta</taxon>
        <taxon>Pterygota</taxon>
        <taxon>Neoptera</taxon>
        <taxon>Paraneoptera</taxon>
        <taxon>Thysanoptera</taxon>
        <taxon>Terebrantia</taxon>
        <taxon>Thripoidea</taxon>
        <taxon>Thripidae</taxon>
        <taxon>Frankliniella</taxon>
    </lineage>
</organism>
<name>A0AAE1I388_9NEOP</name>
<dbReference type="AlphaFoldDB" id="A0AAE1I388"/>
<gene>
    <name evidence="2" type="ORF">KUF71_025566</name>
</gene>
<sequence length="297" mass="32417">MDTTDSSSGNKQGSTEGSNAQQEMMTSGNVLKGQIFLFLDPALKQVCNAMGYSVANAIKCISKEDIDKMQGFMRSHLPKLLEKKCQESGRNLDLQAELLKFYGPWWVHSPADFEIIGGHLHTLYAIRDAVQSSTSTSSKRKTTNWMSPQPSKSLRSESAATGTPNTLGQISKDSAAILKVKKDLEDMLNRWLSKNVGDLEVDGDDPDEQQPVTVAANVSQDSSGTFTEKVHILEPLKKQKKGQLTVTNMFHSIEKKSGKISETPAKESATTNNSTKDQQSGTLIISDSESGSGTDFH</sequence>
<feature type="region of interest" description="Disordered" evidence="1">
    <location>
        <begin position="254"/>
        <end position="297"/>
    </location>
</feature>
<protein>
    <submittedName>
        <fullName evidence="2">5-dehydro-4-deoxyglucarate dehydratase</fullName>
    </submittedName>
</protein>
<reference evidence="2" key="1">
    <citation type="submission" date="2021-07" db="EMBL/GenBank/DDBJ databases">
        <authorList>
            <person name="Catto M.A."/>
            <person name="Jacobson A."/>
            <person name="Kennedy G."/>
            <person name="Labadie P."/>
            <person name="Hunt B.G."/>
            <person name="Srinivasan R."/>
        </authorList>
    </citation>
    <scope>NUCLEOTIDE SEQUENCE</scope>
    <source>
        <strain evidence="2">PL_HMW_Pooled</strain>
        <tissue evidence="2">Head</tissue>
    </source>
</reference>
<feature type="compositionally biased region" description="Polar residues" evidence="1">
    <location>
        <begin position="268"/>
        <end position="297"/>
    </location>
</feature>
<dbReference type="Proteomes" id="UP001219518">
    <property type="component" value="Unassembled WGS sequence"/>
</dbReference>
<keyword evidence="3" id="KW-1185">Reference proteome</keyword>
<accession>A0AAE1I388</accession>
<evidence type="ECO:0000313" key="3">
    <source>
        <dbReference type="Proteomes" id="UP001219518"/>
    </source>
</evidence>
<comment type="caution">
    <text evidence="2">The sequence shown here is derived from an EMBL/GenBank/DDBJ whole genome shotgun (WGS) entry which is preliminary data.</text>
</comment>
<evidence type="ECO:0000313" key="2">
    <source>
        <dbReference type="EMBL" id="KAK3931306.1"/>
    </source>
</evidence>
<feature type="compositionally biased region" description="Polar residues" evidence="1">
    <location>
        <begin position="144"/>
        <end position="167"/>
    </location>
</feature>